<organism evidence="4 5">
    <name type="scientific">Mollisia scopiformis</name>
    <name type="common">Conifer needle endophyte fungus</name>
    <name type="synonym">Phialocephala scopiformis</name>
    <dbReference type="NCBI Taxonomy" id="149040"/>
    <lineage>
        <taxon>Eukaryota</taxon>
        <taxon>Fungi</taxon>
        <taxon>Dikarya</taxon>
        <taxon>Ascomycota</taxon>
        <taxon>Pezizomycotina</taxon>
        <taxon>Leotiomycetes</taxon>
        <taxon>Helotiales</taxon>
        <taxon>Mollisiaceae</taxon>
        <taxon>Mollisia</taxon>
    </lineage>
</organism>
<dbReference type="RefSeq" id="XP_018062939.1">
    <property type="nucleotide sequence ID" value="XM_018212499.1"/>
</dbReference>
<dbReference type="InParanoid" id="A0A132B9P0"/>
<dbReference type="EMBL" id="KQ947435">
    <property type="protein sequence ID" value="KUJ08584.1"/>
    <property type="molecule type" value="Genomic_DNA"/>
</dbReference>
<accession>A0A132B9P0</accession>
<dbReference type="PANTHER" id="PTHR10366:SF562">
    <property type="entry name" value="ALDEHYDE REDUCTASE II (AFU_ORTHOLOGUE AFUA_1G11360)"/>
    <property type="match status" value="1"/>
</dbReference>
<dbReference type="InterPro" id="IPR050425">
    <property type="entry name" value="NAD(P)_dehydrat-like"/>
</dbReference>
<evidence type="ECO:0000313" key="4">
    <source>
        <dbReference type="EMBL" id="KUJ08584.1"/>
    </source>
</evidence>
<dbReference type="OrthoDB" id="2735536at2759"/>
<proteinExistence type="inferred from homology"/>
<dbReference type="GO" id="GO:0016616">
    <property type="term" value="F:oxidoreductase activity, acting on the CH-OH group of donors, NAD or NADP as acceptor"/>
    <property type="evidence" value="ECO:0007669"/>
    <property type="project" value="TreeGrafter"/>
</dbReference>
<dbReference type="STRING" id="149040.A0A132B9P0"/>
<dbReference type="GeneID" id="28822225"/>
<dbReference type="InterPro" id="IPR036291">
    <property type="entry name" value="NAD(P)-bd_dom_sf"/>
</dbReference>
<dbReference type="SUPFAM" id="SSF51735">
    <property type="entry name" value="NAD(P)-binding Rossmann-fold domains"/>
    <property type="match status" value="1"/>
</dbReference>
<evidence type="ECO:0000259" key="3">
    <source>
        <dbReference type="Pfam" id="PF01370"/>
    </source>
</evidence>
<sequence length="334" mass="37067">MSPNHTVLVTGVNGFIGSHVADQFLAAGYDVRGTTRTIKRGQTIKKVLDEKHGAGRVEIVAVPDISIDGAFDEAVKGVHAVAHVALILTFDKDASKVIPPTVAATTSILESCLKEKSVASFVYTSSSAATCRAMANVKRRIDSNSWNEQDIKEAWKPESEWQEGQQWVVYGASKAEAEKALWKFRDEKKPHFTINAVLPDTNFGPVMLKEEVRSTANFLKMACDGMVLPLQGVAPQYWVDVRDTARLHVAAVKYPDVNGRRIFGWVKPYNWNQVLKVLRKIRPGHKFPDDIPDPGLDLTEIDVTEDEKLLARLKGTGWTPFNECLDASLKSYGY</sequence>
<reference evidence="4 5" key="1">
    <citation type="submission" date="2015-10" db="EMBL/GenBank/DDBJ databases">
        <title>Full genome of DAOMC 229536 Phialocephala scopiformis, a fungal endophyte of spruce producing the potent anti-insectan compound rugulosin.</title>
        <authorList>
            <consortium name="DOE Joint Genome Institute"/>
            <person name="Walker A.K."/>
            <person name="Frasz S.L."/>
            <person name="Seifert K.A."/>
            <person name="Miller J.D."/>
            <person name="Mondo S.J."/>
            <person name="Labutti K."/>
            <person name="Lipzen A."/>
            <person name="Dockter R."/>
            <person name="Kennedy M."/>
            <person name="Grigoriev I.V."/>
            <person name="Spatafora J.W."/>
        </authorList>
    </citation>
    <scope>NUCLEOTIDE SEQUENCE [LARGE SCALE GENOMIC DNA]</scope>
    <source>
        <strain evidence="4 5">CBS 120377</strain>
    </source>
</reference>
<dbReference type="AlphaFoldDB" id="A0A132B9P0"/>
<dbReference type="Proteomes" id="UP000070700">
    <property type="component" value="Unassembled WGS sequence"/>
</dbReference>
<dbReference type="Gene3D" id="3.40.50.720">
    <property type="entry name" value="NAD(P)-binding Rossmann-like Domain"/>
    <property type="match status" value="1"/>
</dbReference>
<protein>
    <submittedName>
        <fullName evidence="4">NAD-P-binding protein</fullName>
    </submittedName>
</protein>
<keyword evidence="5" id="KW-1185">Reference proteome</keyword>
<evidence type="ECO:0000313" key="5">
    <source>
        <dbReference type="Proteomes" id="UP000070700"/>
    </source>
</evidence>
<feature type="domain" description="NAD-dependent epimerase/dehydratase" evidence="3">
    <location>
        <begin position="7"/>
        <end position="257"/>
    </location>
</feature>
<dbReference type="InterPro" id="IPR001509">
    <property type="entry name" value="Epimerase_deHydtase"/>
</dbReference>
<dbReference type="Pfam" id="PF01370">
    <property type="entry name" value="Epimerase"/>
    <property type="match status" value="1"/>
</dbReference>
<evidence type="ECO:0000256" key="1">
    <source>
        <dbReference type="ARBA" id="ARBA00023002"/>
    </source>
</evidence>
<gene>
    <name evidence="4" type="ORF">LY89DRAFT_659025</name>
</gene>
<dbReference type="KEGG" id="psco:LY89DRAFT_659025"/>
<evidence type="ECO:0000256" key="2">
    <source>
        <dbReference type="ARBA" id="ARBA00023445"/>
    </source>
</evidence>
<dbReference type="PANTHER" id="PTHR10366">
    <property type="entry name" value="NAD DEPENDENT EPIMERASE/DEHYDRATASE"/>
    <property type="match status" value="1"/>
</dbReference>
<keyword evidence="1" id="KW-0560">Oxidoreductase</keyword>
<comment type="similarity">
    <text evidence="2">Belongs to the NAD(P)-dependent epimerase/dehydratase family. Dihydroflavonol-4-reductase subfamily.</text>
</comment>
<name>A0A132B9P0_MOLSC</name>